<reference evidence="2 3" key="1">
    <citation type="journal article" date="2009" name="PLoS Genet.">
        <title>The genome of Nectria haematococca: contribution of supernumerary chromosomes to gene expansion.</title>
        <authorList>
            <person name="Coleman J.J."/>
            <person name="Rounsley S.D."/>
            <person name="Rodriguez-Carres M."/>
            <person name="Kuo A."/>
            <person name="Wasmann C.C."/>
            <person name="Grimwood J."/>
            <person name="Schmutz J."/>
            <person name="Taga M."/>
            <person name="White G.J."/>
            <person name="Zhou S."/>
            <person name="Schwartz D.C."/>
            <person name="Freitag M."/>
            <person name="Ma L.J."/>
            <person name="Danchin E.G."/>
            <person name="Henrissat B."/>
            <person name="Coutinho P.M."/>
            <person name="Nelson D.R."/>
            <person name="Straney D."/>
            <person name="Napoli C.A."/>
            <person name="Barker B.M."/>
            <person name="Gribskov M."/>
            <person name="Rep M."/>
            <person name="Kroken S."/>
            <person name="Molnar I."/>
            <person name="Rensing C."/>
            <person name="Kennell J.C."/>
            <person name="Zamora J."/>
            <person name="Farman M.L."/>
            <person name="Selker E.U."/>
            <person name="Salamov A."/>
            <person name="Shapiro H."/>
            <person name="Pangilinan J."/>
            <person name="Lindquist E."/>
            <person name="Lamers C."/>
            <person name="Grigoriev I.V."/>
            <person name="Geiser D.M."/>
            <person name="Covert S.F."/>
            <person name="Temporini E."/>
            <person name="Vanetten H.D."/>
        </authorList>
    </citation>
    <scope>NUCLEOTIDE SEQUENCE [LARGE SCALE GENOMIC DNA]</scope>
    <source>
        <strain evidence="3">ATCC MYA-4622 / CBS 123669 / FGSC 9596 / NRRL 45880 / 77-13-4</strain>
    </source>
</reference>
<dbReference type="InterPro" id="IPR011008">
    <property type="entry name" value="Dimeric_a/b-barrel"/>
</dbReference>
<evidence type="ECO:0000259" key="1">
    <source>
        <dbReference type="Pfam" id="PF03992"/>
    </source>
</evidence>
<dbReference type="RefSeq" id="XP_003053495.1">
    <property type="nucleotide sequence ID" value="XM_003053449.1"/>
</dbReference>
<dbReference type="VEuPathDB" id="FungiDB:NECHADRAFT_74697"/>
<organism evidence="2 3">
    <name type="scientific">Fusarium vanettenii (strain ATCC MYA-4622 / CBS 123669 / FGSC 9596 / NRRL 45880 / 77-13-4)</name>
    <name type="common">Fusarium solani subsp. pisi</name>
    <dbReference type="NCBI Taxonomy" id="660122"/>
    <lineage>
        <taxon>Eukaryota</taxon>
        <taxon>Fungi</taxon>
        <taxon>Dikarya</taxon>
        <taxon>Ascomycota</taxon>
        <taxon>Pezizomycotina</taxon>
        <taxon>Sordariomycetes</taxon>
        <taxon>Hypocreomycetidae</taxon>
        <taxon>Hypocreales</taxon>
        <taxon>Nectriaceae</taxon>
        <taxon>Fusarium</taxon>
        <taxon>Fusarium solani species complex</taxon>
        <taxon>Fusarium vanettenii</taxon>
    </lineage>
</organism>
<dbReference type="OrthoDB" id="3830579at2759"/>
<dbReference type="Gene3D" id="3.30.70.100">
    <property type="match status" value="1"/>
</dbReference>
<dbReference type="Pfam" id="PF03992">
    <property type="entry name" value="ABM"/>
    <property type="match status" value="1"/>
</dbReference>
<dbReference type="HOGENOM" id="CLU_081631_0_0_1"/>
<dbReference type="SUPFAM" id="SSF54909">
    <property type="entry name" value="Dimeric alpha+beta barrel"/>
    <property type="match status" value="1"/>
</dbReference>
<keyword evidence="3" id="KW-1185">Reference proteome</keyword>
<dbReference type="GeneID" id="9664290"/>
<name>C7YKR1_FUSV7</name>
<dbReference type="eggNOG" id="ENOG502SUTN">
    <property type="taxonomic scope" value="Eukaryota"/>
</dbReference>
<dbReference type="InParanoid" id="C7YKR1"/>
<dbReference type="AlphaFoldDB" id="C7YKR1"/>
<accession>C7YKR1</accession>
<dbReference type="KEGG" id="nhe:NECHADRAFT_74697"/>
<feature type="domain" description="ABM" evidence="1">
    <location>
        <begin position="25"/>
        <end position="80"/>
    </location>
</feature>
<gene>
    <name evidence="2" type="ORF">NECHADRAFT_74697</name>
</gene>
<dbReference type="OMA" id="ATDWHAS"/>
<dbReference type="Proteomes" id="UP000005206">
    <property type="component" value="Chromosome 1"/>
</dbReference>
<sequence length="218" mass="23548">MATVFESFLIKFKPIFVTSPDSPPAAFSSVADQLKAVPGVESVHLGHPLEKPDHWVLGVRWASRSAHDAFISSSAATEWNASLRALLAEHPIVSPAAEYTGDVGAALAAPITEFCTCWGADESFTENNMKPFAEACDAGGLAGFHGLAYGQFVQAEHENPSVIPGLASRLLLGWDSKEAHLQHKNVGSGKEQLIDDNVFYLLARNKSLEMYHVPLHVI</sequence>
<dbReference type="InterPro" id="IPR007138">
    <property type="entry name" value="ABM_dom"/>
</dbReference>
<proteinExistence type="predicted"/>
<evidence type="ECO:0000313" key="3">
    <source>
        <dbReference type="Proteomes" id="UP000005206"/>
    </source>
</evidence>
<protein>
    <recommendedName>
        <fullName evidence="1">ABM domain-containing protein</fullName>
    </recommendedName>
</protein>
<dbReference type="EMBL" id="GG698896">
    <property type="protein sequence ID" value="EEU47782.1"/>
    <property type="molecule type" value="Genomic_DNA"/>
</dbReference>
<evidence type="ECO:0000313" key="2">
    <source>
        <dbReference type="EMBL" id="EEU47782.1"/>
    </source>
</evidence>